<dbReference type="PANTHER" id="PTHR24198">
    <property type="entry name" value="ANKYRIN REPEAT AND PROTEIN KINASE DOMAIN-CONTAINING PROTEIN"/>
    <property type="match status" value="1"/>
</dbReference>
<dbReference type="SMART" id="SM00248">
    <property type="entry name" value="ANK"/>
    <property type="match status" value="10"/>
</dbReference>
<accession>A0A1F5VMP8</accession>
<dbReference type="PRINTS" id="PR01415">
    <property type="entry name" value="ANKYRIN"/>
</dbReference>
<dbReference type="InterPro" id="IPR036770">
    <property type="entry name" value="Ankyrin_rpt-contain_sf"/>
</dbReference>
<evidence type="ECO:0000256" key="1">
    <source>
        <dbReference type="ARBA" id="ARBA00022737"/>
    </source>
</evidence>
<feature type="repeat" description="ANK" evidence="3">
    <location>
        <begin position="64"/>
        <end position="96"/>
    </location>
</feature>
<evidence type="ECO:0000256" key="2">
    <source>
        <dbReference type="ARBA" id="ARBA00023043"/>
    </source>
</evidence>
<dbReference type="PROSITE" id="PS50088">
    <property type="entry name" value="ANK_REPEAT"/>
    <property type="match status" value="6"/>
</dbReference>
<dbReference type="EMBL" id="MFGW01000136">
    <property type="protein sequence ID" value="OGF64548.1"/>
    <property type="molecule type" value="Genomic_DNA"/>
</dbReference>
<dbReference type="SUPFAM" id="SSF48403">
    <property type="entry name" value="Ankyrin repeat"/>
    <property type="match status" value="1"/>
</dbReference>
<dbReference type="PANTHER" id="PTHR24198:SF165">
    <property type="entry name" value="ANKYRIN REPEAT-CONTAINING PROTEIN-RELATED"/>
    <property type="match status" value="1"/>
</dbReference>
<evidence type="ECO:0000256" key="3">
    <source>
        <dbReference type="PROSITE-ProRule" id="PRU00023"/>
    </source>
</evidence>
<name>A0A1F5VMP8_9BACT</name>
<feature type="repeat" description="ANK" evidence="3">
    <location>
        <begin position="165"/>
        <end position="197"/>
    </location>
</feature>
<dbReference type="Pfam" id="PF00023">
    <property type="entry name" value="Ank"/>
    <property type="match status" value="1"/>
</dbReference>
<comment type="caution">
    <text evidence="4">The sequence shown here is derived from an EMBL/GenBank/DDBJ whole genome shotgun (WGS) entry which is preliminary data.</text>
</comment>
<sequence length="391" mass="41591">MIMNSEKLSIVVIFIAFLVVIGFSGIYAQGDRSVEVIDAIKRGSVADLKKLAAEGVEMNVADEQGVTYLILAVRMGNKEIVKVLVDAGADVNAKDMLGYTALGWAVDNNVLDIVKILIGAGASAQGKGGNSQQSAILSAACNGRVSLFRDLLNTGVDLSKAGDARGFTPIVCAARNGNLEIVNMIIEKKAEIDIRNMDGRAALAESSKPEITRALLKAGANIELKDYTGATPLLYAAWKRSDEVLKELIDAGAEVNVKDNRGRTPVMGAVIDGKLDNLQLLIKHGAKVNEVDNDGWTALLIAAKEGMKYNRDKMAEELLKAGADISVSNEKGRTPLIYAAAANSVPMVELFIKAGSDINAKDADGYTALGYAKKADFVNVIKVLEEHGAKE</sequence>
<feature type="repeat" description="ANK" evidence="3">
    <location>
        <begin position="331"/>
        <end position="363"/>
    </location>
</feature>
<dbReference type="Pfam" id="PF12796">
    <property type="entry name" value="Ank_2"/>
    <property type="match status" value="3"/>
</dbReference>
<gene>
    <name evidence="4" type="ORF">A2Y62_06930</name>
</gene>
<proteinExistence type="predicted"/>
<keyword evidence="2 3" id="KW-0040">ANK repeat</keyword>
<dbReference type="AlphaFoldDB" id="A0A1F5VMP8"/>
<feature type="repeat" description="ANK" evidence="3">
    <location>
        <begin position="228"/>
        <end position="260"/>
    </location>
</feature>
<organism evidence="4 5">
    <name type="scientific">Candidatus Fischerbacteria bacterium RBG_13_37_8</name>
    <dbReference type="NCBI Taxonomy" id="1817863"/>
    <lineage>
        <taxon>Bacteria</taxon>
        <taxon>Candidatus Fischeribacteriota</taxon>
    </lineage>
</organism>
<dbReference type="InterPro" id="IPR002110">
    <property type="entry name" value="Ankyrin_rpt"/>
</dbReference>
<feature type="repeat" description="ANK" evidence="3">
    <location>
        <begin position="294"/>
        <end position="330"/>
    </location>
</feature>
<feature type="repeat" description="ANK" evidence="3">
    <location>
        <begin position="261"/>
        <end position="293"/>
    </location>
</feature>
<evidence type="ECO:0000313" key="4">
    <source>
        <dbReference type="EMBL" id="OGF64548.1"/>
    </source>
</evidence>
<dbReference type="Proteomes" id="UP000178943">
    <property type="component" value="Unassembled WGS sequence"/>
</dbReference>
<dbReference type="PROSITE" id="PS50297">
    <property type="entry name" value="ANK_REP_REGION"/>
    <property type="match status" value="6"/>
</dbReference>
<reference evidence="4 5" key="1">
    <citation type="journal article" date="2016" name="Nat. Commun.">
        <title>Thousands of microbial genomes shed light on interconnected biogeochemical processes in an aquifer system.</title>
        <authorList>
            <person name="Anantharaman K."/>
            <person name="Brown C.T."/>
            <person name="Hug L.A."/>
            <person name="Sharon I."/>
            <person name="Castelle C.J."/>
            <person name="Probst A.J."/>
            <person name="Thomas B.C."/>
            <person name="Singh A."/>
            <person name="Wilkins M.J."/>
            <person name="Karaoz U."/>
            <person name="Brodie E.L."/>
            <person name="Williams K.H."/>
            <person name="Hubbard S.S."/>
            <person name="Banfield J.F."/>
        </authorList>
    </citation>
    <scope>NUCLEOTIDE SEQUENCE [LARGE SCALE GENOMIC DNA]</scope>
</reference>
<dbReference type="Gene3D" id="1.25.40.20">
    <property type="entry name" value="Ankyrin repeat-containing domain"/>
    <property type="match status" value="2"/>
</dbReference>
<evidence type="ECO:0000313" key="5">
    <source>
        <dbReference type="Proteomes" id="UP000178943"/>
    </source>
</evidence>
<dbReference type="STRING" id="1817863.A2Y62_06930"/>
<protein>
    <submittedName>
        <fullName evidence="4">Uncharacterized protein</fullName>
    </submittedName>
</protein>
<keyword evidence="1" id="KW-0677">Repeat</keyword>